<dbReference type="InterPro" id="IPR038770">
    <property type="entry name" value="Na+/solute_symporter_sf"/>
</dbReference>
<evidence type="ECO:0000256" key="1">
    <source>
        <dbReference type="ARBA" id="ARBA00004651"/>
    </source>
</evidence>
<dbReference type="PANTHER" id="PTHR36838">
    <property type="entry name" value="AUXIN EFFLUX CARRIER FAMILY PROTEIN"/>
    <property type="match status" value="1"/>
</dbReference>
<evidence type="ECO:0000256" key="4">
    <source>
        <dbReference type="ARBA" id="ARBA00022475"/>
    </source>
</evidence>
<gene>
    <name evidence="9" type="ORF">SPACI_056770</name>
</gene>
<dbReference type="RefSeq" id="WP_093795065.1">
    <property type="nucleotide sequence ID" value="NZ_CP155571.1"/>
</dbReference>
<evidence type="ECO:0000256" key="8">
    <source>
        <dbReference type="SAM" id="Phobius"/>
    </source>
</evidence>
<evidence type="ECO:0000256" key="3">
    <source>
        <dbReference type="ARBA" id="ARBA00022448"/>
    </source>
</evidence>
<evidence type="ECO:0000256" key="6">
    <source>
        <dbReference type="ARBA" id="ARBA00022989"/>
    </source>
</evidence>
<dbReference type="Proteomes" id="UP000216052">
    <property type="component" value="Chromosome"/>
</dbReference>
<comment type="subcellular location">
    <subcellularLocation>
        <location evidence="1">Cell membrane</location>
        <topology evidence="1">Multi-pass membrane protein</topology>
    </subcellularLocation>
</comment>
<protein>
    <recommendedName>
        <fullName evidence="11">Membrane transport protein</fullName>
    </recommendedName>
</protein>
<evidence type="ECO:0000313" key="10">
    <source>
        <dbReference type="Proteomes" id="UP000216052"/>
    </source>
</evidence>
<comment type="similarity">
    <text evidence="2">Belongs to the auxin efflux carrier (TC 2.A.69) family.</text>
</comment>
<keyword evidence="10" id="KW-1185">Reference proteome</keyword>
<keyword evidence="4" id="KW-1003">Cell membrane</keyword>
<feature type="transmembrane region" description="Helical" evidence="8">
    <location>
        <begin position="36"/>
        <end position="54"/>
    </location>
</feature>
<accession>A0ABZ3JBM4</accession>
<dbReference type="PANTHER" id="PTHR36838:SF1">
    <property type="entry name" value="SLR1864 PROTEIN"/>
    <property type="match status" value="1"/>
</dbReference>
<feature type="transmembrane region" description="Helical" evidence="8">
    <location>
        <begin position="6"/>
        <end position="24"/>
    </location>
</feature>
<feature type="transmembrane region" description="Helical" evidence="8">
    <location>
        <begin position="99"/>
        <end position="121"/>
    </location>
</feature>
<evidence type="ECO:0000256" key="5">
    <source>
        <dbReference type="ARBA" id="ARBA00022692"/>
    </source>
</evidence>
<dbReference type="EMBL" id="CP155571">
    <property type="protein sequence ID" value="XFO75555.1"/>
    <property type="molecule type" value="Genomic_DNA"/>
</dbReference>
<dbReference type="Pfam" id="PF03547">
    <property type="entry name" value="Mem_trans"/>
    <property type="match status" value="1"/>
</dbReference>
<feature type="transmembrane region" description="Helical" evidence="8">
    <location>
        <begin position="169"/>
        <end position="188"/>
    </location>
</feature>
<organism evidence="9 10">
    <name type="scientific">Sporomusa acidovorans (strain ATCC 49682 / DSM 3132 / Mol)</name>
    <dbReference type="NCBI Taxonomy" id="1123286"/>
    <lineage>
        <taxon>Bacteria</taxon>
        <taxon>Bacillati</taxon>
        <taxon>Bacillota</taxon>
        <taxon>Negativicutes</taxon>
        <taxon>Selenomonadales</taxon>
        <taxon>Sporomusaceae</taxon>
        <taxon>Sporomusa</taxon>
    </lineage>
</organism>
<name>A0ABZ3JBM4_SPOA4</name>
<proteinExistence type="inferred from homology"/>
<feature type="transmembrane region" description="Helical" evidence="8">
    <location>
        <begin position="262"/>
        <end position="282"/>
    </location>
</feature>
<feature type="transmembrane region" description="Helical" evidence="8">
    <location>
        <begin position="66"/>
        <end position="87"/>
    </location>
</feature>
<dbReference type="Gene3D" id="1.20.1530.20">
    <property type="match status" value="1"/>
</dbReference>
<feature type="transmembrane region" description="Helical" evidence="8">
    <location>
        <begin position="289"/>
        <end position="315"/>
    </location>
</feature>
<keyword evidence="7 8" id="KW-0472">Membrane</keyword>
<evidence type="ECO:0000256" key="2">
    <source>
        <dbReference type="ARBA" id="ARBA00010145"/>
    </source>
</evidence>
<evidence type="ECO:0000313" key="9">
    <source>
        <dbReference type="EMBL" id="XFO75555.1"/>
    </source>
</evidence>
<feature type="transmembrane region" description="Helical" evidence="8">
    <location>
        <begin position="232"/>
        <end position="256"/>
    </location>
</feature>
<keyword evidence="5 8" id="KW-0812">Transmembrane</keyword>
<feature type="transmembrane region" description="Helical" evidence="8">
    <location>
        <begin position="200"/>
        <end position="220"/>
    </location>
</feature>
<sequence>MIFVNSFESILSIIIMIFLGYMLAKKGMFDEHTAKIFTTMVIKISLPAYMVWNLTNTFDHEKLLDLVGGIIIPFTSMITCYMVGWLISKFIGVDAKRQGIFSCMFFVSNTIFIGLPINLALFGDKSIPYVLLYYIANTSLFWTVGIYLISRDGCGHKPKLLSYQTVKNIFSPPLIGFFVGILLVMADIKLPPFITDVCRYLGNCTTPLSMLFIGISIYSVNPAEINLSKDVAALVLGRFIIAPFLVFLLTLVIPVPSMMKEVFIVQSAMPIIASASIIAKAYNADYQFAAVATTVTTVIAMVVIPLYMVLFNYFAI</sequence>
<evidence type="ECO:0008006" key="11">
    <source>
        <dbReference type="Google" id="ProtNLM"/>
    </source>
</evidence>
<reference evidence="9" key="1">
    <citation type="submission" date="2024-05" db="EMBL/GenBank/DDBJ databases">
        <title>Isolation and characterization of Sporomusa carbonis sp. nov., a carboxydotrophic hydrogenogen in the genus of Sporomusa isolated from a charcoal burning pile.</title>
        <authorList>
            <person name="Boeer T."/>
            <person name="Rosenbaum F."/>
            <person name="Eysell L."/>
            <person name="Mueller V."/>
            <person name="Daniel R."/>
            <person name="Poehlein A."/>
        </authorList>
    </citation>
    <scope>NUCLEOTIDE SEQUENCE [LARGE SCALE GENOMIC DNA]</scope>
    <source>
        <strain evidence="9">DSM 3132</strain>
    </source>
</reference>
<keyword evidence="6 8" id="KW-1133">Transmembrane helix</keyword>
<dbReference type="InterPro" id="IPR004776">
    <property type="entry name" value="Mem_transp_PIN-like"/>
</dbReference>
<evidence type="ECO:0000256" key="7">
    <source>
        <dbReference type="ARBA" id="ARBA00023136"/>
    </source>
</evidence>
<feature type="transmembrane region" description="Helical" evidence="8">
    <location>
        <begin position="127"/>
        <end position="149"/>
    </location>
</feature>
<keyword evidence="3" id="KW-0813">Transport</keyword>